<evidence type="ECO:0000256" key="1">
    <source>
        <dbReference type="SAM" id="MobiDB-lite"/>
    </source>
</evidence>
<feature type="region of interest" description="Disordered" evidence="1">
    <location>
        <begin position="235"/>
        <end position="259"/>
    </location>
</feature>
<evidence type="ECO:0000313" key="3">
    <source>
        <dbReference type="Proteomes" id="UP000269721"/>
    </source>
</evidence>
<keyword evidence="3" id="KW-1185">Reference proteome</keyword>
<name>A0A4P9WE84_9FUNG</name>
<accession>A0A4P9WE84</accession>
<dbReference type="Proteomes" id="UP000269721">
    <property type="component" value="Unassembled WGS sequence"/>
</dbReference>
<reference evidence="3" key="1">
    <citation type="journal article" date="2018" name="Nat. Microbiol.">
        <title>Leveraging single-cell genomics to expand the fungal tree of life.</title>
        <authorList>
            <person name="Ahrendt S.R."/>
            <person name="Quandt C.A."/>
            <person name="Ciobanu D."/>
            <person name="Clum A."/>
            <person name="Salamov A."/>
            <person name="Andreopoulos B."/>
            <person name="Cheng J.F."/>
            <person name="Woyke T."/>
            <person name="Pelin A."/>
            <person name="Henrissat B."/>
            <person name="Reynolds N.K."/>
            <person name="Benny G.L."/>
            <person name="Smith M.E."/>
            <person name="James T.Y."/>
            <person name="Grigoriev I.V."/>
        </authorList>
    </citation>
    <scope>NUCLEOTIDE SEQUENCE [LARGE SCALE GENOMIC DNA]</scope>
</reference>
<organism evidence="2 3">
    <name type="scientific">Blyttiomyces helicus</name>
    <dbReference type="NCBI Taxonomy" id="388810"/>
    <lineage>
        <taxon>Eukaryota</taxon>
        <taxon>Fungi</taxon>
        <taxon>Fungi incertae sedis</taxon>
        <taxon>Chytridiomycota</taxon>
        <taxon>Chytridiomycota incertae sedis</taxon>
        <taxon>Chytridiomycetes</taxon>
        <taxon>Chytridiomycetes incertae sedis</taxon>
        <taxon>Blyttiomyces</taxon>
    </lineage>
</organism>
<sequence>MTPPDFGEELPVDLLRLFSAFYCPKLRAFEWEPSPFFLRSWPVESFAILFRACPELVALDFQMDCMTFEPYEPDEYDVVSFWRSAQGLELFDENWGSEPGSPDEVTFFRLSLQTTSLAAPPVFRTPIRRHIPGGVLFASLLGQVSSFEMTPPDTPSPVSMQPEPKWSPGAHSFLRHRHSGDSSQMTPKVFAMSERDVSTQRWIVGSMSCAAGPPMWFLAHELPVTEHDDRVWSEESHSMGDGEDDRFASSPCWRTAEDW</sequence>
<dbReference type="AlphaFoldDB" id="A0A4P9WE84"/>
<gene>
    <name evidence="2" type="ORF">BDK51DRAFT_43467</name>
</gene>
<evidence type="ECO:0000313" key="2">
    <source>
        <dbReference type="EMBL" id="RKO90692.1"/>
    </source>
</evidence>
<protein>
    <submittedName>
        <fullName evidence="2">Uncharacterized protein</fullName>
    </submittedName>
</protein>
<proteinExistence type="predicted"/>
<dbReference type="EMBL" id="KZ995431">
    <property type="protein sequence ID" value="RKO90692.1"/>
    <property type="molecule type" value="Genomic_DNA"/>
</dbReference>